<evidence type="ECO:0000313" key="2">
    <source>
        <dbReference type="EMBL" id="NKC32876.1"/>
    </source>
</evidence>
<reference evidence="2 3" key="1">
    <citation type="submission" date="2020-03" db="EMBL/GenBank/DDBJ databases">
        <title>Roseomonas selenitidurans sp. nov. isolated from urban soil.</title>
        <authorList>
            <person name="Liu H."/>
        </authorList>
    </citation>
    <scope>NUCLEOTIDE SEQUENCE [LARGE SCALE GENOMIC DNA]</scope>
    <source>
        <strain evidence="2 3">BU-1</strain>
    </source>
</reference>
<keyword evidence="1" id="KW-1133">Transmembrane helix</keyword>
<feature type="non-terminal residue" evidence="2">
    <location>
        <position position="69"/>
    </location>
</feature>
<feature type="transmembrane region" description="Helical" evidence="1">
    <location>
        <begin position="51"/>
        <end position="68"/>
    </location>
</feature>
<accession>A0ABX1E732</accession>
<evidence type="ECO:0000313" key="3">
    <source>
        <dbReference type="Proteomes" id="UP000787635"/>
    </source>
</evidence>
<proteinExistence type="predicted"/>
<evidence type="ECO:0000256" key="1">
    <source>
        <dbReference type="SAM" id="Phobius"/>
    </source>
</evidence>
<name>A0ABX1E732_9PROT</name>
<organism evidence="2 3">
    <name type="scientific">Falsiroseomonas selenitidurans</name>
    <dbReference type="NCBI Taxonomy" id="2716335"/>
    <lineage>
        <taxon>Bacteria</taxon>
        <taxon>Pseudomonadati</taxon>
        <taxon>Pseudomonadota</taxon>
        <taxon>Alphaproteobacteria</taxon>
        <taxon>Acetobacterales</taxon>
        <taxon>Roseomonadaceae</taxon>
        <taxon>Falsiroseomonas</taxon>
    </lineage>
</organism>
<keyword evidence="1" id="KW-0472">Membrane</keyword>
<protein>
    <submittedName>
        <fullName evidence="2">ABC transporter permease</fullName>
    </submittedName>
</protein>
<dbReference type="Proteomes" id="UP000787635">
    <property type="component" value="Unassembled WGS sequence"/>
</dbReference>
<comment type="caution">
    <text evidence="2">The sequence shown here is derived from an EMBL/GenBank/DDBJ whole genome shotgun (WGS) entry which is preliminary data.</text>
</comment>
<dbReference type="EMBL" id="JAAVNE010000033">
    <property type="protein sequence ID" value="NKC32876.1"/>
    <property type="molecule type" value="Genomic_DNA"/>
</dbReference>
<keyword evidence="1" id="KW-0812">Transmembrane</keyword>
<sequence>MLILAGLLLPWLNVAPNRLLPGAPVGGLAALGWAVLALPLAALAVPRAVPAWAGAMAALAAALLLLAGT</sequence>
<gene>
    <name evidence="2" type="ORF">HEQ75_18570</name>
</gene>
<feature type="transmembrane region" description="Helical" evidence="1">
    <location>
        <begin position="24"/>
        <end position="44"/>
    </location>
</feature>
<keyword evidence="3" id="KW-1185">Reference proteome</keyword>